<evidence type="ECO:0000313" key="2">
    <source>
        <dbReference type="EMBL" id="KXS16320.1"/>
    </source>
</evidence>
<feature type="compositionally biased region" description="Low complexity" evidence="1">
    <location>
        <begin position="339"/>
        <end position="376"/>
    </location>
</feature>
<feature type="region of interest" description="Disordered" evidence="1">
    <location>
        <begin position="102"/>
        <end position="233"/>
    </location>
</feature>
<dbReference type="AlphaFoldDB" id="A0A139AHT1"/>
<organism evidence="2 3">
    <name type="scientific">Gonapodya prolifera (strain JEL478)</name>
    <name type="common">Monoblepharis prolifera</name>
    <dbReference type="NCBI Taxonomy" id="1344416"/>
    <lineage>
        <taxon>Eukaryota</taxon>
        <taxon>Fungi</taxon>
        <taxon>Fungi incertae sedis</taxon>
        <taxon>Chytridiomycota</taxon>
        <taxon>Chytridiomycota incertae sedis</taxon>
        <taxon>Monoblepharidomycetes</taxon>
        <taxon>Monoblepharidales</taxon>
        <taxon>Gonapodyaceae</taxon>
        <taxon>Gonapodya</taxon>
    </lineage>
</organism>
<feature type="compositionally biased region" description="Low complexity" evidence="1">
    <location>
        <begin position="384"/>
        <end position="406"/>
    </location>
</feature>
<gene>
    <name evidence="2" type="ORF">M427DRAFT_154644</name>
</gene>
<feature type="region of interest" description="Disordered" evidence="1">
    <location>
        <begin position="318"/>
        <end position="422"/>
    </location>
</feature>
<feature type="compositionally biased region" description="Low complexity" evidence="1">
    <location>
        <begin position="145"/>
        <end position="167"/>
    </location>
</feature>
<protein>
    <submittedName>
        <fullName evidence="2">Uncharacterized protein</fullName>
    </submittedName>
</protein>
<proteinExistence type="predicted"/>
<feature type="compositionally biased region" description="Basic and acidic residues" evidence="1">
    <location>
        <begin position="218"/>
        <end position="227"/>
    </location>
</feature>
<feature type="region of interest" description="Disordered" evidence="1">
    <location>
        <begin position="1"/>
        <end position="58"/>
    </location>
</feature>
<evidence type="ECO:0000313" key="3">
    <source>
        <dbReference type="Proteomes" id="UP000070544"/>
    </source>
</evidence>
<feature type="compositionally biased region" description="Pro residues" evidence="1">
    <location>
        <begin position="253"/>
        <end position="262"/>
    </location>
</feature>
<feature type="compositionally biased region" description="Basic and acidic residues" evidence="1">
    <location>
        <begin position="44"/>
        <end position="58"/>
    </location>
</feature>
<accession>A0A139AHT1</accession>
<name>A0A139AHT1_GONPJ</name>
<feature type="region of interest" description="Disordered" evidence="1">
    <location>
        <begin position="247"/>
        <end position="284"/>
    </location>
</feature>
<dbReference type="OrthoDB" id="10669680at2759"/>
<evidence type="ECO:0000256" key="1">
    <source>
        <dbReference type="SAM" id="MobiDB-lite"/>
    </source>
</evidence>
<feature type="compositionally biased region" description="Polar residues" evidence="1">
    <location>
        <begin position="30"/>
        <end position="39"/>
    </location>
</feature>
<dbReference type="Proteomes" id="UP000070544">
    <property type="component" value="Unassembled WGS sequence"/>
</dbReference>
<keyword evidence="3" id="KW-1185">Reference proteome</keyword>
<feature type="compositionally biased region" description="Polar residues" evidence="1">
    <location>
        <begin position="131"/>
        <end position="140"/>
    </location>
</feature>
<dbReference type="EMBL" id="KQ965754">
    <property type="protein sequence ID" value="KXS16320.1"/>
    <property type="molecule type" value="Genomic_DNA"/>
</dbReference>
<reference evidence="2 3" key="1">
    <citation type="journal article" date="2015" name="Genome Biol. Evol.">
        <title>Phylogenomic analyses indicate that early fungi evolved digesting cell walls of algal ancestors of land plants.</title>
        <authorList>
            <person name="Chang Y."/>
            <person name="Wang S."/>
            <person name="Sekimoto S."/>
            <person name="Aerts A.L."/>
            <person name="Choi C."/>
            <person name="Clum A."/>
            <person name="LaButti K.M."/>
            <person name="Lindquist E.A."/>
            <person name="Yee Ngan C."/>
            <person name="Ohm R.A."/>
            <person name="Salamov A.A."/>
            <person name="Grigoriev I.V."/>
            <person name="Spatafora J.W."/>
            <person name="Berbee M.L."/>
        </authorList>
    </citation>
    <scope>NUCLEOTIDE SEQUENCE [LARGE SCALE GENOMIC DNA]</scope>
    <source>
        <strain evidence="2 3">JEL478</strain>
    </source>
</reference>
<sequence>MLVMDSRPHVSPGLWAPEVTEGDPRKGRHTPSTVQSHSGSPRRGTKEQGRQRMKEKKPVSFFETVLVCETHGKHEYDRTAVEVAELTREDIQEVLEMRIGFLRQTPPPPPLPLPVSSSPGRRFSTPAFPYPTSSPASYHGSSRLPGPAAPAHQPQPTPARAKTSEPSWSPPTPTSPESSDWTSIAAVLSRPSVTDPLERPAGPVPGRWSPAGRAGMPWERERERERGVGVGSPAYTLDAERNWSSPAAFVTPRPRPPLPPHFPGQAHARSGSGSGTGMGRTWDERRAATGYEAWGVDVGPWTRGGAGGVEVGAGVGQMWDGRGVVGGAPHFNSPLLHRPTPTSTSAQTSTSTTTTSASSLHTSTSATPSPTTTWWTPPSPPSSPETSAMGEVDVSSGGESEVESGSAGPDAMSRMVGGVGDQ</sequence>